<dbReference type="InterPro" id="IPR027417">
    <property type="entry name" value="P-loop_NTPase"/>
</dbReference>
<dbReference type="SUPFAM" id="SSF48452">
    <property type="entry name" value="TPR-like"/>
    <property type="match status" value="1"/>
</dbReference>
<organism evidence="1 2">
    <name type="scientific">Actinomadura viridis</name>
    <dbReference type="NCBI Taxonomy" id="58110"/>
    <lineage>
        <taxon>Bacteria</taxon>
        <taxon>Bacillati</taxon>
        <taxon>Actinomycetota</taxon>
        <taxon>Actinomycetes</taxon>
        <taxon>Streptosporangiales</taxon>
        <taxon>Thermomonosporaceae</taxon>
        <taxon>Actinomadura</taxon>
    </lineage>
</organism>
<dbReference type="PANTHER" id="PTHR47691:SF3">
    <property type="entry name" value="HTH-TYPE TRANSCRIPTIONAL REGULATOR RV0890C-RELATED"/>
    <property type="match status" value="1"/>
</dbReference>
<dbReference type="RefSeq" id="WP_197015604.1">
    <property type="nucleotide sequence ID" value="NZ_BAABES010000003.1"/>
</dbReference>
<dbReference type="Gene3D" id="3.40.50.300">
    <property type="entry name" value="P-loop containing nucleotide triphosphate hydrolases"/>
    <property type="match status" value="1"/>
</dbReference>
<dbReference type="Gene3D" id="1.25.40.10">
    <property type="entry name" value="Tetratricopeptide repeat domain"/>
    <property type="match status" value="1"/>
</dbReference>
<dbReference type="SMART" id="SM00028">
    <property type="entry name" value="TPR"/>
    <property type="match status" value="4"/>
</dbReference>
<reference evidence="1" key="1">
    <citation type="submission" date="2020-11" db="EMBL/GenBank/DDBJ databases">
        <title>Sequencing the genomes of 1000 actinobacteria strains.</title>
        <authorList>
            <person name="Klenk H.-P."/>
        </authorList>
    </citation>
    <scope>NUCLEOTIDE SEQUENCE</scope>
    <source>
        <strain evidence="1">DSM 43175</strain>
    </source>
</reference>
<dbReference type="GO" id="GO:0043531">
    <property type="term" value="F:ADP binding"/>
    <property type="evidence" value="ECO:0007669"/>
    <property type="project" value="InterPro"/>
</dbReference>
<evidence type="ECO:0000313" key="2">
    <source>
        <dbReference type="Proteomes" id="UP000614047"/>
    </source>
</evidence>
<gene>
    <name evidence="1" type="ORF">IW256_007673</name>
</gene>
<dbReference type="EMBL" id="JADOUA010000001">
    <property type="protein sequence ID" value="MBG6093560.1"/>
    <property type="molecule type" value="Genomic_DNA"/>
</dbReference>
<accession>A0A931GP42</accession>
<proteinExistence type="predicted"/>
<dbReference type="SUPFAM" id="SSF52540">
    <property type="entry name" value="P-loop containing nucleoside triphosphate hydrolases"/>
    <property type="match status" value="1"/>
</dbReference>
<comment type="caution">
    <text evidence="1">The sequence shown here is derived from an EMBL/GenBank/DDBJ whole genome shotgun (WGS) entry which is preliminary data.</text>
</comment>
<evidence type="ECO:0000313" key="1">
    <source>
        <dbReference type="EMBL" id="MBG6093560.1"/>
    </source>
</evidence>
<sequence>MSDAVAGEGSPAVFVISGVGGVGKTSLGLAWLHRIRDRFGDGQFYADLRGFSGAEPVLPSELLARFLRALGVAAEAVPADIDEQGALFRSLTAGRRLIIMLDNAVSAAQVRPLLPGHGPSLVVVTSRRRLTGLAVDGASFLTLGPLEQSAAVDLLDRMLGSARTGAEPRAARSLAELCGRLPLALCTSAARLSTRENWPISRVVDELADERGRLAALGSRGEDDDGESSVRSVFEVTYRHLPADPARLYRLLSVHPGADFDLRAAAAVIEAEQEPTARGLDALADANLIEEEPEGRYRFHDLTRLHARAVAEEEEPEAERERAFERLLEHSLTIAVAADRVIIPGRWHLGRHYERDPVVVFADNVKALEWLESELPNCADLITAAHERGLHRGTWELCEALWGLFIHRKHYATWMRTHEIGVAAAAAAGDPRAEARMLVALAYAHLNRRDFPEAERRAERALELEVGGGHARGVAAALECLGVARLGLDDVPGAIASFSRALSVQRDIGLERGVAMMHRRLGEAMARLDRADEAIDHLNEALAYFDGQDDHYNRARTLIGLAGVLTARGRLGEAAATLTTASKAADHAGARHEQGNVQLALADLARRAGDPGAERARLERAAAVFGELGAPQAIDVHARLARLDRSPGLGDHG</sequence>
<dbReference type="Pfam" id="PF13424">
    <property type="entry name" value="TPR_12"/>
    <property type="match status" value="1"/>
</dbReference>
<dbReference type="InterPro" id="IPR019734">
    <property type="entry name" value="TPR_rpt"/>
</dbReference>
<protein>
    <submittedName>
        <fullName evidence="1">Tetratricopeptide (TPR) repeat protein</fullName>
    </submittedName>
</protein>
<dbReference type="PANTHER" id="PTHR47691">
    <property type="entry name" value="REGULATOR-RELATED"/>
    <property type="match status" value="1"/>
</dbReference>
<dbReference type="PRINTS" id="PR00364">
    <property type="entry name" value="DISEASERSIST"/>
</dbReference>
<name>A0A931GP42_9ACTN</name>
<dbReference type="InterPro" id="IPR011990">
    <property type="entry name" value="TPR-like_helical_dom_sf"/>
</dbReference>
<keyword evidence="2" id="KW-1185">Reference proteome</keyword>
<dbReference type="Proteomes" id="UP000614047">
    <property type="component" value="Unassembled WGS sequence"/>
</dbReference>
<dbReference type="AlphaFoldDB" id="A0A931GP42"/>